<keyword evidence="2" id="KW-1185">Reference proteome</keyword>
<dbReference type="AlphaFoldDB" id="A0A919JKV6"/>
<name>A0A919JKV6_9ACTN</name>
<accession>A0A919JKV6</accession>
<dbReference type="EMBL" id="BOMQ01000026">
    <property type="protein sequence ID" value="GIE48654.1"/>
    <property type="molecule type" value="Genomic_DNA"/>
</dbReference>
<evidence type="ECO:0000313" key="2">
    <source>
        <dbReference type="Proteomes" id="UP000647172"/>
    </source>
</evidence>
<gene>
    <name evidence="1" type="ORF">Ani05nite_21880</name>
</gene>
<protein>
    <submittedName>
        <fullName evidence="1">Uncharacterized protein</fullName>
    </submittedName>
</protein>
<proteinExistence type="predicted"/>
<sequence length="62" mass="6309">MGDVREGLLYGGLPYLAPGAGPPVVVFPGLEPDNTGPSGRSRLFGAPVHLIGRTPVPTGDRG</sequence>
<dbReference type="Proteomes" id="UP000647172">
    <property type="component" value="Unassembled WGS sequence"/>
</dbReference>
<organism evidence="1 2">
    <name type="scientific">Actinoplanes nipponensis</name>
    <dbReference type="NCBI Taxonomy" id="135950"/>
    <lineage>
        <taxon>Bacteria</taxon>
        <taxon>Bacillati</taxon>
        <taxon>Actinomycetota</taxon>
        <taxon>Actinomycetes</taxon>
        <taxon>Micromonosporales</taxon>
        <taxon>Micromonosporaceae</taxon>
        <taxon>Actinoplanes</taxon>
    </lineage>
</organism>
<comment type="caution">
    <text evidence="1">The sequence shown here is derived from an EMBL/GenBank/DDBJ whole genome shotgun (WGS) entry which is preliminary data.</text>
</comment>
<evidence type="ECO:0000313" key="1">
    <source>
        <dbReference type="EMBL" id="GIE48654.1"/>
    </source>
</evidence>
<reference evidence="1" key="1">
    <citation type="submission" date="2021-01" db="EMBL/GenBank/DDBJ databases">
        <title>Whole genome shotgun sequence of Actinoplanes nipponensis NBRC 14063.</title>
        <authorList>
            <person name="Komaki H."/>
            <person name="Tamura T."/>
        </authorList>
    </citation>
    <scope>NUCLEOTIDE SEQUENCE</scope>
    <source>
        <strain evidence="1">NBRC 14063</strain>
    </source>
</reference>